<name>A0A498SCR9_ACAVI</name>
<keyword evidence="1" id="KW-1133">Transmembrane helix</keyword>
<proteinExistence type="predicted"/>
<evidence type="ECO:0000256" key="1">
    <source>
        <dbReference type="SAM" id="Phobius"/>
    </source>
</evidence>
<accession>A0A498SCR9</accession>
<dbReference type="EMBL" id="UPTC01000750">
    <property type="protein sequence ID" value="VBB29969.1"/>
    <property type="molecule type" value="Genomic_DNA"/>
</dbReference>
<keyword evidence="3" id="KW-1185">Reference proteome</keyword>
<dbReference type="OrthoDB" id="5785376at2759"/>
<keyword evidence="1" id="KW-0472">Membrane</keyword>
<dbReference type="Proteomes" id="UP000276991">
    <property type="component" value="Unassembled WGS sequence"/>
</dbReference>
<sequence>MILGESMTGRSWPGGAVGNASVYGVQTLLWQTRIYSNDSRRRFLRYVFRRKQCTVILFLQIAVLILLLIIIVVLHHSTNKLNEKYLRLSRENDILAQYANFSAFFSCEYYPPAEYDVSECGWASDESSFMIRYYQQRTDNNKCASLLDIIPCDLKYPPSYKQWQNVFKNKILNTSNFISKYRPCPGIFNNTIGKYGISPQTPILAPKIKNMNQLDQGFMLRPKDFIMRCPICMISSRFSSAVNIFDDRNMQKNYCARSVKTLREGWPQEEMACDEIENHQFEEFCNIHDAIMNKIRDIRTPVIDTEANYNEDFD</sequence>
<evidence type="ECO:0000313" key="2">
    <source>
        <dbReference type="EMBL" id="VBB29969.1"/>
    </source>
</evidence>
<dbReference type="AlphaFoldDB" id="A0A498SCR9"/>
<reference evidence="2 3" key="1">
    <citation type="submission" date="2018-08" db="EMBL/GenBank/DDBJ databases">
        <authorList>
            <person name="Laetsch R D."/>
            <person name="Stevens L."/>
            <person name="Kumar S."/>
            <person name="Blaxter L. M."/>
        </authorList>
    </citation>
    <scope>NUCLEOTIDE SEQUENCE [LARGE SCALE GENOMIC DNA]</scope>
</reference>
<gene>
    <name evidence="2" type="ORF">NAV_LOCUS4760</name>
</gene>
<keyword evidence="1" id="KW-0812">Transmembrane</keyword>
<evidence type="ECO:0000313" key="3">
    <source>
        <dbReference type="Proteomes" id="UP000276991"/>
    </source>
</evidence>
<organism evidence="2 3">
    <name type="scientific">Acanthocheilonema viteae</name>
    <name type="common">Filarial nematode worm</name>
    <name type="synonym">Dipetalonema viteae</name>
    <dbReference type="NCBI Taxonomy" id="6277"/>
    <lineage>
        <taxon>Eukaryota</taxon>
        <taxon>Metazoa</taxon>
        <taxon>Ecdysozoa</taxon>
        <taxon>Nematoda</taxon>
        <taxon>Chromadorea</taxon>
        <taxon>Rhabditida</taxon>
        <taxon>Spirurina</taxon>
        <taxon>Spiruromorpha</taxon>
        <taxon>Filarioidea</taxon>
        <taxon>Onchocercidae</taxon>
        <taxon>Acanthocheilonema</taxon>
    </lineage>
</organism>
<protein>
    <submittedName>
        <fullName evidence="2">Uncharacterized protein</fullName>
    </submittedName>
</protein>
<feature type="transmembrane region" description="Helical" evidence="1">
    <location>
        <begin position="53"/>
        <end position="74"/>
    </location>
</feature>